<dbReference type="InterPro" id="IPR039617">
    <property type="entry name" value="CLAVATA3-CLE"/>
</dbReference>
<feature type="signal peptide" evidence="9">
    <location>
        <begin position="1"/>
        <end position="26"/>
    </location>
</feature>
<protein>
    <submittedName>
        <fullName evidence="10">CLAVATA3/ESR (CLE)-related protein 6</fullName>
    </submittedName>
</protein>
<dbReference type="PANTHER" id="PTHR36016">
    <property type="entry name" value="CLAVATA3/ESR (CLE)-RELATED PROTEIN 7"/>
    <property type="match status" value="1"/>
</dbReference>
<evidence type="ECO:0000256" key="6">
    <source>
        <dbReference type="ARBA" id="ARBA00023180"/>
    </source>
</evidence>
<dbReference type="GO" id="GO:0030154">
    <property type="term" value="P:cell differentiation"/>
    <property type="evidence" value="ECO:0007669"/>
    <property type="project" value="UniProtKB-KW"/>
</dbReference>
<keyword evidence="6" id="KW-0325">Glycoprotein</keyword>
<keyword evidence="7" id="KW-0379">Hydroxylation</keyword>
<evidence type="ECO:0000256" key="2">
    <source>
        <dbReference type="ARBA" id="ARBA00005416"/>
    </source>
</evidence>
<proteinExistence type="inferred from homology"/>
<evidence type="ECO:0000256" key="3">
    <source>
        <dbReference type="ARBA" id="ARBA00022525"/>
    </source>
</evidence>
<keyword evidence="4 9" id="KW-0732">Signal</keyword>
<evidence type="ECO:0000313" key="11">
    <source>
        <dbReference type="Proteomes" id="UP000516437"/>
    </source>
</evidence>
<evidence type="ECO:0000256" key="9">
    <source>
        <dbReference type="SAM" id="SignalP"/>
    </source>
</evidence>
<feature type="region of interest" description="Disordered" evidence="8">
    <location>
        <begin position="55"/>
        <end position="90"/>
    </location>
</feature>
<sequence length="90" mass="10108">MANFNVIKVSLLMLLILSVHVSSLEALSYHGRKTMHKRINNSSLLRELGFDLSKMKPNKRRAMTDTDADADRVAPGGPDKMHHDSPPNRL</sequence>
<evidence type="ECO:0000256" key="8">
    <source>
        <dbReference type="SAM" id="MobiDB-lite"/>
    </source>
</evidence>
<organism evidence="10 11">
    <name type="scientific">Morella rubra</name>
    <name type="common">Chinese bayberry</name>
    <dbReference type="NCBI Taxonomy" id="262757"/>
    <lineage>
        <taxon>Eukaryota</taxon>
        <taxon>Viridiplantae</taxon>
        <taxon>Streptophyta</taxon>
        <taxon>Embryophyta</taxon>
        <taxon>Tracheophyta</taxon>
        <taxon>Spermatophyta</taxon>
        <taxon>Magnoliopsida</taxon>
        <taxon>eudicotyledons</taxon>
        <taxon>Gunneridae</taxon>
        <taxon>Pentapetalae</taxon>
        <taxon>rosids</taxon>
        <taxon>fabids</taxon>
        <taxon>Fagales</taxon>
        <taxon>Myricaceae</taxon>
        <taxon>Morella</taxon>
    </lineage>
</organism>
<evidence type="ECO:0000256" key="7">
    <source>
        <dbReference type="ARBA" id="ARBA00023278"/>
    </source>
</evidence>
<reference evidence="10 11" key="1">
    <citation type="journal article" date="2019" name="Plant Biotechnol. J.">
        <title>The red bayberry genome and genetic basis of sex determination.</title>
        <authorList>
            <person name="Jia H.M."/>
            <person name="Jia H.J."/>
            <person name="Cai Q.L."/>
            <person name="Wang Y."/>
            <person name="Zhao H.B."/>
            <person name="Yang W.F."/>
            <person name="Wang G.Y."/>
            <person name="Li Y.H."/>
            <person name="Zhan D.L."/>
            <person name="Shen Y.T."/>
            <person name="Niu Q.F."/>
            <person name="Chang L."/>
            <person name="Qiu J."/>
            <person name="Zhao L."/>
            <person name="Xie H.B."/>
            <person name="Fu W.Y."/>
            <person name="Jin J."/>
            <person name="Li X.W."/>
            <person name="Jiao Y."/>
            <person name="Zhou C.C."/>
            <person name="Tu T."/>
            <person name="Chai C.Y."/>
            <person name="Gao J.L."/>
            <person name="Fan L.J."/>
            <person name="van de Weg E."/>
            <person name="Wang J.Y."/>
            <person name="Gao Z.S."/>
        </authorList>
    </citation>
    <scope>NUCLEOTIDE SEQUENCE [LARGE SCALE GENOMIC DNA]</scope>
    <source>
        <tissue evidence="10">Leaves</tissue>
    </source>
</reference>
<dbReference type="OrthoDB" id="1406315at2759"/>
<keyword evidence="11" id="KW-1185">Reference proteome</keyword>
<evidence type="ECO:0000313" key="10">
    <source>
        <dbReference type="EMBL" id="KAB1223542.1"/>
    </source>
</evidence>
<comment type="similarity">
    <text evidence="2">Belongs to the CLV3/ESR signal peptide family.</text>
</comment>
<dbReference type="PANTHER" id="PTHR36016:SF10">
    <property type="entry name" value="CLAVATA3_ESR (CLE)-RELATED PROTEIN 6-LIKE"/>
    <property type="match status" value="1"/>
</dbReference>
<evidence type="ECO:0000256" key="5">
    <source>
        <dbReference type="ARBA" id="ARBA00022782"/>
    </source>
</evidence>
<comment type="caution">
    <text evidence="10">The sequence shown here is derived from an EMBL/GenBank/DDBJ whole genome shotgun (WGS) entry which is preliminary data.</text>
</comment>
<dbReference type="GO" id="GO:0005576">
    <property type="term" value="C:extracellular region"/>
    <property type="evidence" value="ECO:0007669"/>
    <property type="project" value="UniProtKB-SubCell"/>
</dbReference>
<evidence type="ECO:0000256" key="1">
    <source>
        <dbReference type="ARBA" id="ARBA00004239"/>
    </source>
</evidence>
<name>A0A6A1WE14_9ROSI</name>
<dbReference type="EMBL" id="RXIC02000020">
    <property type="protein sequence ID" value="KAB1223542.1"/>
    <property type="molecule type" value="Genomic_DNA"/>
</dbReference>
<comment type="subcellular location">
    <subcellularLocation>
        <location evidence="1">Secreted</location>
        <location evidence="1">Extracellular space</location>
    </subcellularLocation>
</comment>
<evidence type="ECO:0000256" key="4">
    <source>
        <dbReference type="ARBA" id="ARBA00022729"/>
    </source>
</evidence>
<feature type="chain" id="PRO_5025634676" evidence="9">
    <location>
        <begin position="27"/>
        <end position="90"/>
    </location>
</feature>
<keyword evidence="3" id="KW-0964">Secreted</keyword>
<dbReference type="AlphaFoldDB" id="A0A6A1WE14"/>
<gene>
    <name evidence="10" type="ORF">CJ030_MR2G011233</name>
</gene>
<feature type="compositionally biased region" description="Basic and acidic residues" evidence="8">
    <location>
        <begin position="79"/>
        <end position="90"/>
    </location>
</feature>
<keyword evidence="5" id="KW-0221">Differentiation</keyword>
<accession>A0A6A1WE14</accession>
<dbReference type="Proteomes" id="UP000516437">
    <property type="component" value="Chromosome 2"/>
</dbReference>